<dbReference type="EMBL" id="LT906446">
    <property type="protein sequence ID" value="SNU98857.1"/>
    <property type="molecule type" value="Genomic_DNA"/>
</dbReference>
<dbReference type="CDD" id="cd12810">
    <property type="entry name" value="Esterase_713_like-3"/>
    <property type="match status" value="1"/>
</dbReference>
<accession>A0A239TM02</accession>
<evidence type="ECO:0000313" key="1">
    <source>
        <dbReference type="EMBL" id="SNU98857.1"/>
    </source>
</evidence>
<name>A0A239TM02_9FIRM</name>
<protein>
    <submittedName>
        <fullName evidence="1">Alpha/beta hydrolase family</fullName>
    </submittedName>
</protein>
<keyword evidence="2" id="KW-1185">Reference proteome</keyword>
<proteinExistence type="predicted"/>
<dbReference type="Proteomes" id="UP000215383">
    <property type="component" value="Chromosome 1"/>
</dbReference>
<dbReference type="GO" id="GO:0016787">
    <property type="term" value="F:hydrolase activity"/>
    <property type="evidence" value="ECO:0007669"/>
    <property type="project" value="UniProtKB-KW"/>
</dbReference>
<dbReference type="Gene3D" id="3.40.50.1820">
    <property type="entry name" value="alpha/beta hydrolase"/>
    <property type="match status" value="1"/>
</dbReference>
<dbReference type="eggNOG" id="COG1073">
    <property type="taxonomic scope" value="Bacteria"/>
</dbReference>
<keyword evidence="1" id="KW-0378">Hydrolase</keyword>
<reference evidence="1 2" key="1">
    <citation type="submission" date="2017-06" db="EMBL/GenBank/DDBJ databases">
        <authorList>
            <consortium name="Pathogen Informatics"/>
        </authorList>
    </citation>
    <scope>NUCLEOTIDE SEQUENCE [LARGE SCALE GENOMIC DNA]</scope>
    <source>
        <strain evidence="1 2">NCTC10570</strain>
    </source>
</reference>
<dbReference type="AlphaFoldDB" id="A0A239TM02"/>
<organism evidence="1 2">
    <name type="scientific">Megamonas hypermegale</name>
    <dbReference type="NCBI Taxonomy" id="158847"/>
    <lineage>
        <taxon>Bacteria</taxon>
        <taxon>Bacillati</taxon>
        <taxon>Bacillota</taxon>
        <taxon>Negativicutes</taxon>
        <taxon>Selenomonadales</taxon>
        <taxon>Selenomonadaceae</taxon>
        <taxon>Megamonas</taxon>
    </lineage>
</organism>
<evidence type="ECO:0000313" key="2">
    <source>
        <dbReference type="Proteomes" id="UP000215383"/>
    </source>
</evidence>
<sequence length="215" mass="23940">MWFDNFRLGKYPDFYKNSQFPQGKESLNQFYRQVTPNTGDYDANVISDAMAKVFDKSGEGILVTHSQGGGPGWYTAIKSDKVKAVIAYEPGSGFVFPEGEVPQPLATSSPFGALAGEAIPMEDFMKLTKISIVIYYGDNIATQPTDEWNKDSWRVRLEMARLWADTVNKYGGDVTVVHLPDIGITGNTHFPFADLNNVKIADVTEAWMHEKGLDK</sequence>
<gene>
    <name evidence="1" type="ORF">SAMEA4364220_01003</name>
</gene>
<dbReference type="InterPro" id="IPR029058">
    <property type="entry name" value="AB_hydrolase_fold"/>
</dbReference>
<dbReference type="SUPFAM" id="SSF53474">
    <property type="entry name" value="alpha/beta-Hydrolases"/>
    <property type="match status" value="1"/>
</dbReference>